<dbReference type="PRINTS" id="PR00035">
    <property type="entry name" value="HTHGNTR"/>
</dbReference>
<evidence type="ECO:0000259" key="5">
    <source>
        <dbReference type="PROSITE" id="PS50949"/>
    </source>
</evidence>
<accession>A0A0R2F3D1</accession>
<dbReference type="GO" id="GO:0045892">
    <property type="term" value="P:negative regulation of DNA-templated transcription"/>
    <property type="evidence" value="ECO:0007669"/>
    <property type="project" value="TreeGrafter"/>
</dbReference>
<dbReference type="Pfam" id="PF07702">
    <property type="entry name" value="UTRA"/>
    <property type="match status" value="1"/>
</dbReference>
<dbReference type="InterPro" id="IPR036390">
    <property type="entry name" value="WH_DNA-bd_sf"/>
</dbReference>
<dbReference type="GO" id="GO:0003677">
    <property type="term" value="F:DNA binding"/>
    <property type="evidence" value="ECO:0007669"/>
    <property type="project" value="UniProtKB-KW"/>
</dbReference>
<evidence type="ECO:0000313" key="6">
    <source>
        <dbReference type="EMBL" id="KRN22936.1"/>
    </source>
</evidence>
<dbReference type="EMBL" id="AYZJ01000029">
    <property type="protein sequence ID" value="KRN22936.1"/>
    <property type="molecule type" value="Genomic_DNA"/>
</dbReference>
<dbReference type="PATRIC" id="fig|1423730.4.peg.1648"/>
<dbReference type="InterPro" id="IPR011663">
    <property type="entry name" value="UTRA"/>
</dbReference>
<dbReference type="FunFam" id="3.40.1410.10:FF:000008">
    <property type="entry name" value="Transcriptional regulator, GntR family"/>
    <property type="match status" value="1"/>
</dbReference>
<evidence type="ECO:0000256" key="1">
    <source>
        <dbReference type="ARBA" id="ARBA00022491"/>
    </source>
</evidence>
<dbReference type="PROSITE" id="PS50949">
    <property type="entry name" value="HTH_GNTR"/>
    <property type="match status" value="1"/>
</dbReference>
<feature type="domain" description="HTH gntR-type" evidence="5">
    <location>
        <begin position="1"/>
        <end position="69"/>
    </location>
</feature>
<dbReference type="PANTHER" id="PTHR44846">
    <property type="entry name" value="MANNOSYL-D-GLYCERATE TRANSPORT/METABOLISM SYSTEM REPRESSOR MNGR-RELATED"/>
    <property type="match status" value="1"/>
</dbReference>
<sequence length="240" mass="27255">MAKYIEIGKQIKAQIMRGEYTSDVPLPDQVSLAKMFKTSRVTIQKALDLLINEGLIYSKQGSGTYVKQNINLLSKFDATVDQYVGTTELMRGHTVTSEVIDYDVRLPEAKEQENLNLAIADAVYDFVRLRIVDGTPWKIEHSIMPVKVVPGLNKGVLHHSIYHYMHEELGETIGAAYRIIRAAQPNAYDRRYLDAVSDTPMLEVEQIVSLADGTPFEYSFTRNRYDKGSIVVYHPERPML</sequence>
<dbReference type="CDD" id="cd07377">
    <property type="entry name" value="WHTH_GntR"/>
    <property type="match status" value="1"/>
</dbReference>
<reference evidence="6 7" key="1">
    <citation type="journal article" date="2015" name="Genome Announc.">
        <title>Expanding the biotechnology potential of lactobacilli through comparative genomics of 213 strains and associated genera.</title>
        <authorList>
            <person name="Sun Z."/>
            <person name="Harris H.M."/>
            <person name="McCann A."/>
            <person name="Guo C."/>
            <person name="Argimon S."/>
            <person name="Zhang W."/>
            <person name="Yang X."/>
            <person name="Jeffery I.B."/>
            <person name="Cooney J.C."/>
            <person name="Kagawa T.F."/>
            <person name="Liu W."/>
            <person name="Song Y."/>
            <person name="Salvetti E."/>
            <person name="Wrobel A."/>
            <person name="Rasinkangas P."/>
            <person name="Parkhill J."/>
            <person name="Rea M.C."/>
            <person name="O'Sullivan O."/>
            <person name="Ritari J."/>
            <person name="Douillard F.P."/>
            <person name="Paul Ross R."/>
            <person name="Yang R."/>
            <person name="Briner A.E."/>
            <person name="Felis G.E."/>
            <person name="de Vos W.M."/>
            <person name="Barrangou R."/>
            <person name="Klaenhammer T.R."/>
            <person name="Caufield P.W."/>
            <person name="Cui Y."/>
            <person name="Zhang H."/>
            <person name="O'Toole P.W."/>
        </authorList>
    </citation>
    <scope>NUCLEOTIDE SEQUENCE [LARGE SCALE GENOMIC DNA]</scope>
    <source>
        <strain evidence="6 7">DSM 22697</strain>
    </source>
</reference>
<dbReference type="InterPro" id="IPR000524">
    <property type="entry name" value="Tscrpt_reg_HTH_GntR"/>
</dbReference>
<dbReference type="STRING" id="1423730.FC75_GL001572"/>
<dbReference type="PANTHER" id="PTHR44846:SF5">
    <property type="entry name" value="HTH-TYPE TRANSCRIPTIONAL REGULATOR GMUR"/>
    <property type="match status" value="1"/>
</dbReference>
<keyword evidence="4" id="KW-0804">Transcription</keyword>
<dbReference type="InterPro" id="IPR050679">
    <property type="entry name" value="Bact_HTH_transcr_reg"/>
</dbReference>
<dbReference type="Gene3D" id="1.10.10.10">
    <property type="entry name" value="Winged helix-like DNA-binding domain superfamily/Winged helix DNA-binding domain"/>
    <property type="match status" value="1"/>
</dbReference>
<comment type="caution">
    <text evidence="6">The sequence shown here is derived from an EMBL/GenBank/DDBJ whole genome shotgun (WGS) entry which is preliminary data.</text>
</comment>
<keyword evidence="2" id="KW-0805">Transcription regulation</keyword>
<name>A0A0R2F3D1_9LACO</name>
<keyword evidence="3" id="KW-0238">DNA-binding</keyword>
<dbReference type="InterPro" id="IPR028978">
    <property type="entry name" value="Chorismate_lyase_/UTRA_dom_sf"/>
</dbReference>
<gene>
    <name evidence="6" type="ORF">FC75_GL001572</name>
</gene>
<dbReference type="Proteomes" id="UP000050865">
    <property type="component" value="Unassembled WGS sequence"/>
</dbReference>
<protein>
    <submittedName>
        <fullName evidence="6">Bacterial regulatory s, gntR family protein</fullName>
    </submittedName>
</protein>
<evidence type="ECO:0000313" key="7">
    <source>
        <dbReference type="Proteomes" id="UP000050865"/>
    </source>
</evidence>
<evidence type="ECO:0000256" key="3">
    <source>
        <dbReference type="ARBA" id="ARBA00023125"/>
    </source>
</evidence>
<dbReference type="SUPFAM" id="SSF64288">
    <property type="entry name" value="Chorismate lyase-like"/>
    <property type="match status" value="1"/>
</dbReference>
<keyword evidence="7" id="KW-1185">Reference proteome</keyword>
<dbReference type="RefSeq" id="WP_056989398.1">
    <property type="nucleotide sequence ID" value="NZ_AYZJ01000029.1"/>
</dbReference>
<dbReference type="SMART" id="SM00345">
    <property type="entry name" value="HTH_GNTR"/>
    <property type="match status" value="1"/>
</dbReference>
<dbReference type="InterPro" id="IPR036388">
    <property type="entry name" value="WH-like_DNA-bd_sf"/>
</dbReference>
<evidence type="ECO:0000256" key="4">
    <source>
        <dbReference type="ARBA" id="ARBA00023163"/>
    </source>
</evidence>
<dbReference type="SMART" id="SM00866">
    <property type="entry name" value="UTRA"/>
    <property type="match status" value="1"/>
</dbReference>
<dbReference type="GO" id="GO:0003700">
    <property type="term" value="F:DNA-binding transcription factor activity"/>
    <property type="evidence" value="ECO:0007669"/>
    <property type="project" value="InterPro"/>
</dbReference>
<dbReference type="SUPFAM" id="SSF46785">
    <property type="entry name" value="Winged helix' DNA-binding domain"/>
    <property type="match status" value="1"/>
</dbReference>
<evidence type="ECO:0000256" key="2">
    <source>
        <dbReference type="ARBA" id="ARBA00023015"/>
    </source>
</evidence>
<dbReference type="Gene3D" id="3.40.1410.10">
    <property type="entry name" value="Chorismate lyase-like"/>
    <property type="match status" value="1"/>
</dbReference>
<dbReference type="AlphaFoldDB" id="A0A0R2F3D1"/>
<proteinExistence type="predicted"/>
<keyword evidence="1" id="KW-0678">Repressor</keyword>
<organism evidence="6 7">
    <name type="scientific">Lacticaseibacillus camelliae DSM 22697 = JCM 13995</name>
    <dbReference type="NCBI Taxonomy" id="1423730"/>
    <lineage>
        <taxon>Bacteria</taxon>
        <taxon>Bacillati</taxon>
        <taxon>Bacillota</taxon>
        <taxon>Bacilli</taxon>
        <taxon>Lactobacillales</taxon>
        <taxon>Lactobacillaceae</taxon>
        <taxon>Lacticaseibacillus</taxon>
    </lineage>
</organism>
<dbReference type="Pfam" id="PF00392">
    <property type="entry name" value="GntR"/>
    <property type="match status" value="1"/>
</dbReference>